<protein>
    <recommendedName>
        <fullName evidence="3">histidine kinase</fullName>
        <ecNumber evidence="3">2.7.13.3</ecNumber>
    </recommendedName>
</protein>
<dbReference type="CDD" id="cd00082">
    <property type="entry name" value="HisKA"/>
    <property type="match status" value="1"/>
</dbReference>
<keyword evidence="8" id="KW-0547">Nucleotide-binding</keyword>
<dbReference type="InterPro" id="IPR036890">
    <property type="entry name" value="HATPase_C_sf"/>
</dbReference>
<accession>A0A1I4NCP5</accession>
<dbReference type="InterPro" id="IPR003661">
    <property type="entry name" value="HisK_dim/P_dom"/>
</dbReference>
<keyword evidence="9 17" id="KW-0418">Kinase</keyword>
<evidence type="ECO:0000256" key="5">
    <source>
        <dbReference type="ARBA" id="ARBA00022553"/>
    </source>
</evidence>
<dbReference type="PROSITE" id="PS50109">
    <property type="entry name" value="HIS_KIN"/>
    <property type="match status" value="1"/>
</dbReference>
<dbReference type="SMART" id="SM00388">
    <property type="entry name" value="HisKA"/>
    <property type="match status" value="1"/>
</dbReference>
<dbReference type="SMART" id="SM00387">
    <property type="entry name" value="HATPase_c"/>
    <property type="match status" value="1"/>
</dbReference>
<evidence type="ECO:0000256" key="8">
    <source>
        <dbReference type="ARBA" id="ARBA00022741"/>
    </source>
</evidence>
<evidence type="ECO:0000256" key="2">
    <source>
        <dbReference type="ARBA" id="ARBA00004651"/>
    </source>
</evidence>
<dbReference type="OrthoDB" id="9786919at2"/>
<dbReference type="SMART" id="SM00304">
    <property type="entry name" value="HAMP"/>
    <property type="match status" value="1"/>
</dbReference>
<evidence type="ECO:0000256" key="10">
    <source>
        <dbReference type="ARBA" id="ARBA00022840"/>
    </source>
</evidence>
<proteinExistence type="predicted"/>
<dbReference type="GO" id="GO:0005524">
    <property type="term" value="F:ATP binding"/>
    <property type="evidence" value="ECO:0007669"/>
    <property type="project" value="UniProtKB-KW"/>
</dbReference>
<dbReference type="PRINTS" id="PR00344">
    <property type="entry name" value="BCTRLSENSOR"/>
</dbReference>
<dbReference type="CDD" id="cd06225">
    <property type="entry name" value="HAMP"/>
    <property type="match status" value="1"/>
</dbReference>
<dbReference type="Gene3D" id="6.10.340.10">
    <property type="match status" value="1"/>
</dbReference>
<evidence type="ECO:0000256" key="7">
    <source>
        <dbReference type="ARBA" id="ARBA00022692"/>
    </source>
</evidence>
<name>A0A1I4NCP5_9FIRM</name>
<dbReference type="Pfam" id="PF00672">
    <property type="entry name" value="HAMP"/>
    <property type="match status" value="1"/>
</dbReference>
<dbReference type="InterPro" id="IPR003594">
    <property type="entry name" value="HATPase_dom"/>
</dbReference>
<evidence type="ECO:0000256" key="3">
    <source>
        <dbReference type="ARBA" id="ARBA00012438"/>
    </source>
</evidence>
<sequence>MKYLSNLKLKEKFILASILVILPVLISITFLTVKIVDNHNINNVKETIVKNSYLTHMFLYQSLNKIEEINPRNIYYLNLELSRMLNLRTQIYHQNSDSIFDSVAKLNLISELKDDFKTSSDLTLALNNQKNYRIKNNGENRFFLLTLPYFKGEQLLGAVRLIYPLQKEDLLKKNLLYTMAFINLIAFIIIIIFIDIFTRKIINPLKLLGQQVDQFSRQGKLETDFTIKSGDEVEELAAIFQKMAANITYLIADLKNEKNKQKLFYDNMTHEIRTPLTTIIGYANLLKNIDDSQKSAQALSYIESEGKRLLRLINEIIENSKLKDPNQFCLEKSYNNLNKLVDQSVEIMKYKAHKYNIEINFYADSEVEILLDQDKIKEVLLNIIDNAIVHSNSSKIDLTLENNFSRTILKIIDYGQGINFDYEKLLDNQMKKSDFLDGHGLGLNISKKIIESHNGKLIIDSYSESGTTVTIIFNRDGDSR</sequence>
<dbReference type="PROSITE" id="PS50885">
    <property type="entry name" value="HAMP"/>
    <property type="match status" value="1"/>
</dbReference>
<keyword evidence="18" id="KW-1185">Reference proteome</keyword>
<keyword evidence="13 14" id="KW-0472">Membrane</keyword>
<keyword evidence="4" id="KW-1003">Cell membrane</keyword>
<dbReference type="SUPFAM" id="SSF47384">
    <property type="entry name" value="Homodimeric domain of signal transducing histidine kinase"/>
    <property type="match status" value="1"/>
</dbReference>
<evidence type="ECO:0000256" key="4">
    <source>
        <dbReference type="ARBA" id="ARBA00022475"/>
    </source>
</evidence>
<dbReference type="SUPFAM" id="SSF55874">
    <property type="entry name" value="ATPase domain of HSP90 chaperone/DNA topoisomerase II/histidine kinase"/>
    <property type="match status" value="1"/>
</dbReference>
<evidence type="ECO:0000256" key="14">
    <source>
        <dbReference type="SAM" id="Phobius"/>
    </source>
</evidence>
<keyword evidence="5" id="KW-0597">Phosphoprotein</keyword>
<dbReference type="Pfam" id="PF02518">
    <property type="entry name" value="HATPase_c"/>
    <property type="match status" value="1"/>
</dbReference>
<dbReference type="GO" id="GO:0000155">
    <property type="term" value="F:phosphorelay sensor kinase activity"/>
    <property type="evidence" value="ECO:0007669"/>
    <property type="project" value="InterPro"/>
</dbReference>
<dbReference type="Proteomes" id="UP000199006">
    <property type="component" value="Unassembled WGS sequence"/>
</dbReference>
<evidence type="ECO:0000313" key="17">
    <source>
        <dbReference type="EMBL" id="SFM13268.1"/>
    </source>
</evidence>
<evidence type="ECO:0000256" key="1">
    <source>
        <dbReference type="ARBA" id="ARBA00000085"/>
    </source>
</evidence>
<dbReference type="PANTHER" id="PTHR45528">
    <property type="entry name" value="SENSOR HISTIDINE KINASE CPXA"/>
    <property type="match status" value="1"/>
</dbReference>
<comment type="subcellular location">
    <subcellularLocation>
        <location evidence="2">Cell membrane</location>
        <topology evidence="2">Multi-pass membrane protein</topology>
    </subcellularLocation>
</comment>
<keyword evidence="12" id="KW-0902">Two-component regulatory system</keyword>
<comment type="catalytic activity">
    <reaction evidence="1">
        <text>ATP + protein L-histidine = ADP + protein N-phospho-L-histidine.</text>
        <dbReference type="EC" id="2.7.13.3"/>
    </reaction>
</comment>
<evidence type="ECO:0000256" key="9">
    <source>
        <dbReference type="ARBA" id="ARBA00022777"/>
    </source>
</evidence>
<dbReference type="GO" id="GO:0005886">
    <property type="term" value="C:plasma membrane"/>
    <property type="evidence" value="ECO:0007669"/>
    <property type="project" value="UniProtKB-SubCell"/>
</dbReference>
<dbReference type="STRING" id="29563.SAMN02983006_02875"/>
<dbReference type="InterPro" id="IPR003660">
    <property type="entry name" value="HAMP_dom"/>
</dbReference>
<evidence type="ECO:0000313" key="18">
    <source>
        <dbReference type="Proteomes" id="UP000199006"/>
    </source>
</evidence>
<keyword evidence="11 14" id="KW-1133">Transmembrane helix</keyword>
<evidence type="ECO:0000259" key="15">
    <source>
        <dbReference type="PROSITE" id="PS50109"/>
    </source>
</evidence>
<evidence type="ECO:0000256" key="12">
    <source>
        <dbReference type="ARBA" id="ARBA00023012"/>
    </source>
</evidence>
<evidence type="ECO:0000256" key="13">
    <source>
        <dbReference type="ARBA" id="ARBA00023136"/>
    </source>
</evidence>
<feature type="transmembrane region" description="Helical" evidence="14">
    <location>
        <begin position="175"/>
        <end position="197"/>
    </location>
</feature>
<feature type="domain" description="HAMP" evidence="16">
    <location>
        <begin position="199"/>
        <end position="252"/>
    </location>
</feature>
<dbReference type="InterPro" id="IPR005467">
    <property type="entry name" value="His_kinase_dom"/>
</dbReference>
<dbReference type="InterPro" id="IPR050398">
    <property type="entry name" value="HssS/ArlS-like"/>
</dbReference>
<dbReference type="Pfam" id="PF00512">
    <property type="entry name" value="HisKA"/>
    <property type="match status" value="1"/>
</dbReference>
<dbReference type="RefSeq" id="WP_089862837.1">
    <property type="nucleotide sequence ID" value="NZ_FOTI01000077.1"/>
</dbReference>
<keyword evidence="7 14" id="KW-0812">Transmembrane</keyword>
<evidence type="ECO:0000256" key="6">
    <source>
        <dbReference type="ARBA" id="ARBA00022679"/>
    </source>
</evidence>
<evidence type="ECO:0000256" key="11">
    <source>
        <dbReference type="ARBA" id="ARBA00022989"/>
    </source>
</evidence>
<dbReference type="InterPro" id="IPR004358">
    <property type="entry name" value="Sig_transdc_His_kin-like_C"/>
</dbReference>
<keyword evidence="10" id="KW-0067">ATP-binding</keyword>
<dbReference type="InterPro" id="IPR036097">
    <property type="entry name" value="HisK_dim/P_sf"/>
</dbReference>
<dbReference type="AlphaFoldDB" id="A0A1I4NCP5"/>
<dbReference type="EC" id="2.7.13.3" evidence="3"/>
<dbReference type="PANTHER" id="PTHR45528:SF1">
    <property type="entry name" value="SENSOR HISTIDINE KINASE CPXA"/>
    <property type="match status" value="1"/>
</dbReference>
<gene>
    <name evidence="17" type="ORF">SAMN02983006_02875</name>
</gene>
<dbReference type="EMBL" id="FOTI01000077">
    <property type="protein sequence ID" value="SFM13268.1"/>
    <property type="molecule type" value="Genomic_DNA"/>
</dbReference>
<feature type="transmembrane region" description="Helical" evidence="14">
    <location>
        <begin position="13"/>
        <end position="33"/>
    </location>
</feature>
<feature type="domain" description="Histidine kinase" evidence="15">
    <location>
        <begin position="267"/>
        <end position="477"/>
    </location>
</feature>
<evidence type="ECO:0000259" key="16">
    <source>
        <dbReference type="PROSITE" id="PS50885"/>
    </source>
</evidence>
<reference evidence="17 18" key="1">
    <citation type="submission" date="2016-10" db="EMBL/GenBank/DDBJ databases">
        <authorList>
            <person name="de Groot N.N."/>
        </authorList>
    </citation>
    <scope>NUCLEOTIDE SEQUENCE [LARGE SCALE GENOMIC DNA]</scope>
    <source>
        <strain evidence="17 18">ATCC 51327</strain>
    </source>
</reference>
<organism evidence="17 18">
    <name type="scientific">Halanaerobium salsuginis</name>
    <dbReference type="NCBI Taxonomy" id="29563"/>
    <lineage>
        <taxon>Bacteria</taxon>
        <taxon>Bacillati</taxon>
        <taxon>Bacillota</taxon>
        <taxon>Clostridia</taxon>
        <taxon>Halanaerobiales</taxon>
        <taxon>Halanaerobiaceae</taxon>
        <taxon>Halanaerobium</taxon>
    </lineage>
</organism>
<keyword evidence="6" id="KW-0808">Transferase</keyword>
<dbReference type="Gene3D" id="1.10.287.130">
    <property type="match status" value="1"/>
</dbReference>
<dbReference type="Gene3D" id="3.30.565.10">
    <property type="entry name" value="Histidine kinase-like ATPase, C-terminal domain"/>
    <property type="match status" value="1"/>
</dbReference>